<feature type="region of interest" description="Disordered" evidence="1">
    <location>
        <begin position="321"/>
        <end position="346"/>
    </location>
</feature>
<feature type="compositionally biased region" description="Polar residues" evidence="1">
    <location>
        <begin position="747"/>
        <end position="758"/>
    </location>
</feature>
<dbReference type="Proteomes" id="UP000472372">
    <property type="component" value="Chromosome 2"/>
</dbReference>
<feature type="region of interest" description="Disordered" evidence="1">
    <location>
        <begin position="710"/>
        <end position="830"/>
    </location>
</feature>
<protein>
    <submittedName>
        <fullName evidence="2">Uncharacterized protein</fullName>
    </submittedName>
</protein>
<feature type="region of interest" description="Disordered" evidence="1">
    <location>
        <begin position="43"/>
        <end position="196"/>
    </location>
</feature>
<name>A0A6S6VW50_9PLEO</name>
<evidence type="ECO:0000313" key="2">
    <source>
        <dbReference type="EMBL" id="CAE7013562.1"/>
    </source>
</evidence>
<feature type="compositionally biased region" description="Basic and acidic residues" evidence="1">
    <location>
        <begin position="243"/>
        <end position="258"/>
    </location>
</feature>
<feature type="compositionally biased region" description="Acidic residues" evidence="1">
    <location>
        <begin position="819"/>
        <end position="830"/>
    </location>
</feature>
<feature type="compositionally biased region" description="Basic and acidic residues" evidence="1">
    <location>
        <begin position="166"/>
        <end position="179"/>
    </location>
</feature>
<sequence length="830" mass="91985">MDPHKVFVLQSPTLYLCTTSAPNDVTRIFQFPLSTANMGKQWYNHSSRSQQQPADANSFVNSTKAQAQVRDREVPLEGINVRGQAQNVHRGRLDYRNHRNVRDDRRSRSPERNNSHGESRGQHRNNSRPHAPLPPTKLKSDSKTHHQQLRKGEASALVSQSTKRKRDNDHINADEELPRSYKKPHTGSGHMTPTVSQKVVTGMAAIMKLSDEERKKLRAAKFASKPAAPTKAPVKPKEIPENTNRRAADVVTQEERRAGPIPTHNAGVTNSQTQHNHVATASQNDAHTKIPDTNSHEQPPTKIDAPKQTTIKVTSMTPENKTVAPKTFTPPTPLPVASNTTKASSEKRKIEDVVGIESSSCKKVKPKSQSSSNVAHSSVIQANIEKRNAKLKELMSSAQAVEEETPHKAVDYVEYSIYSIPILYSTLIEHQYEFEPIDNPPEELKRKMTASEIELFGRKMLLIRQAALRVASDNRRKLSEILGRKTVPMSGPIKVIEDCDLYWHDDKIHVATEHGLLTVPNYLELLNVPETQPVRFEGRKPSWMRQVIERRVRRRAKMRFDPGEILLDQGCIELGIEDPLIVLDRGIFDINIASGEESFMAYGLCTLDGVEGWFPYEATCRMDWGQDPNEETQPDPDIINWCTFDYGPAARAATLRQQGKPIEEIAAAEAAFVASNNPAQAATVLFITPGIKYLVPSATQLEKDAHRVEEVPSLTTDSEGSTSGPVSPQSQAETISMISRADGTLSRYDSPQAVSQQTVSGGSGGDVDDDSLNSATAAYDDGGKSKVPGTVPETPLNAFTKPRASLPGFPGSTKPMWKEEDDIDYDDDEL</sequence>
<accession>A0A6S6VW50</accession>
<dbReference type="EMBL" id="HG992978">
    <property type="protein sequence ID" value="CAE7013562.1"/>
    <property type="molecule type" value="Genomic_DNA"/>
</dbReference>
<reference evidence="2" key="1">
    <citation type="submission" date="2021-02" db="EMBL/GenBank/DDBJ databases">
        <authorList>
            <person name="Syme A R."/>
            <person name="Syme A R."/>
            <person name="Moolhuijzen P."/>
        </authorList>
    </citation>
    <scope>NUCLEOTIDE SEQUENCE</scope>
    <source>
        <strain evidence="2">W1-1</strain>
    </source>
</reference>
<feature type="compositionally biased region" description="Polar residues" evidence="1">
    <location>
        <begin position="713"/>
        <end position="737"/>
    </location>
</feature>
<feature type="compositionally biased region" description="Basic and acidic residues" evidence="1">
    <location>
        <begin position="91"/>
        <end position="121"/>
    </location>
</feature>
<organism evidence="2 3">
    <name type="scientific">Pyrenophora teres f. teres</name>
    <dbReference type="NCBI Taxonomy" id="97479"/>
    <lineage>
        <taxon>Eukaryota</taxon>
        <taxon>Fungi</taxon>
        <taxon>Dikarya</taxon>
        <taxon>Ascomycota</taxon>
        <taxon>Pezizomycotina</taxon>
        <taxon>Dothideomycetes</taxon>
        <taxon>Pleosporomycetidae</taxon>
        <taxon>Pleosporales</taxon>
        <taxon>Pleosporineae</taxon>
        <taxon>Pleosporaceae</taxon>
        <taxon>Pyrenophora</taxon>
    </lineage>
</organism>
<feature type="region of interest" description="Disordered" evidence="1">
    <location>
        <begin position="243"/>
        <end position="270"/>
    </location>
</feature>
<evidence type="ECO:0000313" key="3">
    <source>
        <dbReference type="Proteomes" id="UP000472372"/>
    </source>
</evidence>
<dbReference type="AlphaFoldDB" id="A0A6S6VW50"/>
<proteinExistence type="predicted"/>
<evidence type="ECO:0000256" key="1">
    <source>
        <dbReference type="SAM" id="MobiDB-lite"/>
    </source>
</evidence>
<gene>
    <name evidence="2" type="ORF">PTTW11_02526</name>
</gene>
<feature type="compositionally biased region" description="Polar residues" evidence="1">
    <location>
        <begin position="43"/>
        <end position="66"/>
    </location>
</feature>